<proteinExistence type="predicted"/>
<protein>
    <submittedName>
        <fullName evidence="2">Glucosaminidase domain-containing protein</fullName>
    </submittedName>
</protein>
<comment type="caution">
    <text evidence="2">The sequence shown here is derived from an EMBL/GenBank/DDBJ whole genome shotgun (WGS) entry which is preliminary data.</text>
</comment>
<name>A0ABR7DAE1_9CLOT</name>
<evidence type="ECO:0000313" key="2">
    <source>
        <dbReference type="EMBL" id="MBC5628115.1"/>
    </source>
</evidence>
<dbReference type="RefSeq" id="WP_186859365.1">
    <property type="nucleotide sequence ID" value="NZ_JACOOO010000004.1"/>
</dbReference>
<dbReference type="Proteomes" id="UP000596929">
    <property type="component" value="Unassembled WGS sequence"/>
</dbReference>
<dbReference type="Pfam" id="PF01832">
    <property type="entry name" value="Glucosaminidase"/>
    <property type="match status" value="1"/>
</dbReference>
<evidence type="ECO:0000259" key="1">
    <source>
        <dbReference type="Pfam" id="PF01832"/>
    </source>
</evidence>
<evidence type="ECO:0000313" key="3">
    <source>
        <dbReference type="Proteomes" id="UP000596929"/>
    </source>
</evidence>
<sequence length="270" mass="30585">MMTLLSGTNSTVESTLEPVTGVRNLTVESKSRYNDSLKVYESEVEDGTTKASVVIDIPGEADSNTDTNIQKVNGIHNINDEYDLLESMNNLKLNVSDRDELLKELFEKKDIDKEIIYNPYNLREKSNLSREQIYSLLEGSNLQVLSDSYYEMESKHNVNAIFLMALNMEESGHGTSDLALLNNNIGGVKSATGGWATFNDWNHSLEYITNLIDEMYLSEDGAYYNGTSIYDVNVRYCEGNQWAYNLNTIAMELLERVNSMEANYIENLQL</sequence>
<organism evidence="2 3">
    <name type="scientific">Clostridium hominis</name>
    <dbReference type="NCBI Taxonomy" id="2763036"/>
    <lineage>
        <taxon>Bacteria</taxon>
        <taxon>Bacillati</taxon>
        <taxon>Bacillota</taxon>
        <taxon>Clostridia</taxon>
        <taxon>Eubacteriales</taxon>
        <taxon>Clostridiaceae</taxon>
        <taxon>Clostridium</taxon>
    </lineage>
</organism>
<gene>
    <name evidence="2" type="ORF">H8S20_04320</name>
</gene>
<dbReference type="Gene3D" id="1.10.530.10">
    <property type="match status" value="1"/>
</dbReference>
<feature type="domain" description="Mannosyl-glycoprotein endo-beta-N-acetylglucosamidase-like" evidence="1">
    <location>
        <begin position="147"/>
        <end position="250"/>
    </location>
</feature>
<reference evidence="2 3" key="1">
    <citation type="submission" date="2020-08" db="EMBL/GenBank/DDBJ databases">
        <title>Genome public.</title>
        <authorList>
            <person name="Liu C."/>
            <person name="Sun Q."/>
        </authorList>
    </citation>
    <scope>NUCLEOTIDE SEQUENCE [LARGE SCALE GENOMIC DNA]</scope>
    <source>
        <strain evidence="2 3">NSJ-6</strain>
    </source>
</reference>
<dbReference type="InterPro" id="IPR002901">
    <property type="entry name" value="MGlyc_endo_b_GlcNAc-like_dom"/>
</dbReference>
<keyword evidence="3" id="KW-1185">Reference proteome</keyword>
<dbReference type="EMBL" id="JACOOO010000004">
    <property type="protein sequence ID" value="MBC5628115.1"/>
    <property type="molecule type" value="Genomic_DNA"/>
</dbReference>
<accession>A0ABR7DAE1</accession>